<reference evidence="1" key="1">
    <citation type="submission" date="2022-10" db="EMBL/GenBank/DDBJ databases">
        <title>The complete genomes of actinobacterial strains from the NBC collection.</title>
        <authorList>
            <person name="Joergensen T.S."/>
            <person name="Alvarez Arevalo M."/>
            <person name="Sterndorff E.B."/>
            <person name="Faurdal D."/>
            <person name="Vuksanovic O."/>
            <person name="Mourched A.-S."/>
            <person name="Charusanti P."/>
            <person name="Shaw S."/>
            <person name="Blin K."/>
            <person name="Weber T."/>
        </authorList>
    </citation>
    <scope>NUCLEOTIDE SEQUENCE</scope>
    <source>
        <strain evidence="1">NBC_00093</strain>
    </source>
</reference>
<gene>
    <name evidence="1" type="ORF">OHA22_20680</name>
</gene>
<organism evidence="1">
    <name type="scientific">Streptomyces sp. NBC_00093</name>
    <dbReference type="NCBI Taxonomy" id="2975649"/>
    <lineage>
        <taxon>Bacteria</taxon>
        <taxon>Bacillati</taxon>
        <taxon>Actinomycetota</taxon>
        <taxon>Actinomycetes</taxon>
        <taxon>Kitasatosporales</taxon>
        <taxon>Streptomycetaceae</taxon>
        <taxon>Streptomyces</taxon>
    </lineage>
</organism>
<accession>A0AAU2A293</accession>
<dbReference type="AlphaFoldDB" id="A0AAU2A293"/>
<protein>
    <submittedName>
        <fullName evidence="1">Uncharacterized protein</fullName>
    </submittedName>
</protein>
<dbReference type="EMBL" id="CP108222">
    <property type="protein sequence ID" value="WTT17783.1"/>
    <property type="molecule type" value="Genomic_DNA"/>
</dbReference>
<evidence type="ECO:0000313" key="1">
    <source>
        <dbReference type="EMBL" id="WTT17783.1"/>
    </source>
</evidence>
<name>A0AAU2A293_9ACTN</name>
<proteinExistence type="predicted"/>
<sequence length="197" mass="20848">MPQVDPAVPSTVTTGIVLPTRAEVDPAIAHWLLAATESRARARTEWQESGVTMLKTGTLFSAIRMSARLVHAAAGTTDTGAVDSYLVRALVGGPVIHDPDRCRYSALVPASTARHWAACRDTEALGRYAYVAVPRPGLTTADVRTGSPYWSVSMESAGMLCVPAAVAALVEIGRYELAGQPPAEGTTPSPLPGKRRR</sequence>